<name>A0AAV0TUR4_HYABA</name>
<protein>
    <recommendedName>
        <fullName evidence="4">Copper transporter</fullName>
    </recommendedName>
</protein>
<evidence type="ECO:0008006" key="4">
    <source>
        <dbReference type="Google" id="ProtNLM"/>
    </source>
</evidence>
<accession>A0AAV0TUR4</accession>
<keyword evidence="1" id="KW-0472">Membrane</keyword>
<evidence type="ECO:0000313" key="2">
    <source>
        <dbReference type="EMBL" id="CAI5727885.1"/>
    </source>
</evidence>
<dbReference type="Proteomes" id="UP001162031">
    <property type="component" value="Unassembled WGS sequence"/>
</dbReference>
<comment type="caution">
    <text evidence="2">The sequence shown here is derived from an EMBL/GenBank/DDBJ whole genome shotgun (WGS) entry which is preliminary data.</text>
</comment>
<gene>
    <name evidence="2" type="ORF">HBR001_LOCUS4198</name>
</gene>
<feature type="transmembrane region" description="Helical" evidence="1">
    <location>
        <begin position="126"/>
        <end position="148"/>
    </location>
</feature>
<keyword evidence="1" id="KW-0812">Transmembrane</keyword>
<keyword evidence="3" id="KW-1185">Reference proteome</keyword>
<proteinExistence type="predicted"/>
<evidence type="ECO:0000256" key="1">
    <source>
        <dbReference type="SAM" id="Phobius"/>
    </source>
</evidence>
<organism evidence="2 3">
    <name type="scientific">Hyaloperonospora brassicae</name>
    <name type="common">Brassica downy mildew</name>
    <name type="synonym">Peronospora brassicae</name>
    <dbReference type="NCBI Taxonomy" id="162125"/>
    <lineage>
        <taxon>Eukaryota</taxon>
        <taxon>Sar</taxon>
        <taxon>Stramenopiles</taxon>
        <taxon>Oomycota</taxon>
        <taxon>Peronosporomycetes</taxon>
        <taxon>Peronosporales</taxon>
        <taxon>Peronosporaceae</taxon>
        <taxon>Hyaloperonospora</taxon>
    </lineage>
</organism>
<evidence type="ECO:0000313" key="3">
    <source>
        <dbReference type="Proteomes" id="UP001162031"/>
    </source>
</evidence>
<feature type="transmembrane region" description="Helical" evidence="1">
    <location>
        <begin position="98"/>
        <end position="120"/>
    </location>
</feature>
<keyword evidence="1" id="KW-1133">Transmembrane helix</keyword>
<sequence length="204" mass="22409">MTDKMPSSQSRLPAMPNFVGDGSTVDEYVSVLTPDHKVQTPNLSSTAFDPNGFRMNEWTVALDDGDWRTAFYWWVCCCPCFPLAQLETRVGLVRSYPLGLTLGFLAYTSRLVLLVLTVTALLCGHFVLFAICLLAAVFSSVAVGHRVAGVRKHVRERLEIPGSARNDRTTGCLRSASAIRQMAVQLKCDQIHAGAPAMLQAYQV</sequence>
<dbReference type="EMBL" id="CANTFL010000810">
    <property type="protein sequence ID" value="CAI5727885.1"/>
    <property type="molecule type" value="Genomic_DNA"/>
</dbReference>
<reference evidence="2" key="1">
    <citation type="submission" date="2022-12" db="EMBL/GenBank/DDBJ databases">
        <authorList>
            <person name="Webb A."/>
        </authorList>
    </citation>
    <scope>NUCLEOTIDE SEQUENCE</scope>
    <source>
        <strain evidence="2">Hp1</strain>
    </source>
</reference>
<dbReference type="AlphaFoldDB" id="A0AAV0TUR4"/>